<reference evidence="13 14" key="1">
    <citation type="submission" date="2016-11" db="EMBL/GenBank/DDBJ databases">
        <authorList>
            <person name="Jaros S."/>
            <person name="Januszkiewicz K."/>
            <person name="Wedrychowicz H."/>
        </authorList>
    </citation>
    <scope>NUCLEOTIDE SEQUENCE [LARGE SCALE GENOMIC DNA]</scope>
    <source>
        <strain evidence="13 14">DSM 21864</strain>
    </source>
</reference>
<dbReference type="STRING" id="1121298.SAMN05444401_0339"/>
<comment type="function">
    <text evidence="9">May play the central regulatory role in sporulation. It may be an element of the effector pathway responsible for the activation of sporulation genes in response to nutritional stress. Spo0A may act in concert with spo0H (a sigma factor) to control the expression of some genes that are critical to the sporulation process.</text>
</comment>
<proteinExistence type="predicted"/>
<dbReference type="InterPro" id="IPR048714">
    <property type="entry name" value="DpiA-like_HTH"/>
</dbReference>
<evidence type="ECO:0000256" key="5">
    <source>
        <dbReference type="ARBA" id="ARBA00023015"/>
    </source>
</evidence>
<dbReference type="OrthoDB" id="9759232at2"/>
<name>A0A1M6NXC2_9CLOT</name>
<evidence type="ECO:0000256" key="8">
    <source>
        <dbReference type="ARBA" id="ARBA00023163"/>
    </source>
</evidence>
<dbReference type="Gene3D" id="3.40.50.2300">
    <property type="match status" value="1"/>
</dbReference>
<dbReference type="InterPro" id="IPR001789">
    <property type="entry name" value="Sig_transdc_resp-reg_receiver"/>
</dbReference>
<accession>A0A1M6NXC2</accession>
<dbReference type="InterPro" id="IPR024187">
    <property type="entry name" value="Sig_transdc_resp-reg_cit/mal"/>
</dbReference>
<dbReference type="EMBL" id="FQZO01000013">
    <property type="protein sequence ID" value="SHK00274.1"/>
    <property type="molecule type" value="Genomic_DNA"/>
</dbReference>
<keyword evidence="6 10" id="KW-0238">DNA-binding</keyword>
<dbReference type="PIRSF" id="PIRSF006171">
    <property type="entry name" value="RR_citrat_malat"/>
    <property type="match status" value="1"/>
</dbReference>
<keyword evidence="7 10" id="KW-0010">Activator</keyword>
<dbReference type="Pfam" id="PF00072">
    <property type="entry name" value="Response_reg"/>
    <property type="match status" value="1"/>
</dbReference>
<keyword evidence="3 11" id="KW-0597">Phosphoprotein</keyword>
<keyword evidence="5 10" id="KW-0805">Transcription regulation</keyword>
<dbReference type="SUPFAM" id="SSF52172">
    <property type="entry name" value="CheY-like"/>
    <property type="match status" value="1"/>
</dbReference>
<dbReference type="GO" id="GO:0003700">
    <property type="term" value="F:DNA-binding transcription factor activity"/>
    <property type="evidence" value="ECO:0007669"/>
    <property type="project" value="InterPro"/>
</dbReference>
<evidence type="ECO:0000313" key="13">
    <source>
        <dbReference type="EMBL" id="SHK00274.1"/>
    </source>
</evidence>
<evidence type="ECO:0000259" key="12">
    <source>
        <dbReference type="PROSITE" id="PS50110"/>
    </source>
</evidence>
<evidence type="ECO:0000256" key="3">
    <source>
        <dbReference type="ARBA" id="ARBA00022553"/>
    </source>
</evidence>
<dbReference type="PANTHER" id="PTHR45526">
    <property type="entry name" value="TRANSCRIPTIONAL REGULATORY PROTEIN DPIA"/>
    <property type="match status" value="1"/>
</dbReference>
<keyword evidence="4 10" id="KW-0902">Two-component regulatory system</keyword>
<evidence type="ECO:0000313" key="14">
    <source>
        <dbReference type="Proteomes" id="UP000184080"/>
    </source>
</evidence>
<evidence type="ECO:0000256" key="2">
    <source>
        <dbReference type="ARBA" id="ARBA00022490"/>
    </source>
</evidence>
<evidence type="ECO:0000256" key="11">
    <source>
        <dbReference type="PROSITE-ProRule" id="PRU00169"/>
    </source>
</evidence>
<dbReference type="Pfam" id="PF20714">
    <property type="entry name" value="HTH_64"/>
    <property type="match status" value="1"/>
</dbReference>
<dbReference type="PROSITE" id="PS50110">
    <property type="entry name" value="RESPONSE_REGULATORY"/>
    <property type="match status" value="1"/>
</dbReference>
<evidence type="ECO:0000256" key="9">
    <source>
        <dbReference type="ARBA" id="ARBA00024867"/>
    </source>
</evidence>
<evidence type="ECO:0000256" key="7">
    <source>
        <dbReference type="ARBA" id="ARBA00023159"/>
    </source>
</evidence>
<organism evidence="13 14">
    <name type="scientific">Clostridium amylolyticum</name>
    <dbReference type="NCBI Taxonomy" id="1121298"/>
    <lineage>
        <taxon>Bacteria</taxon>
        <taxon>Bacillati</taxon>
        <taxon>Bacillota</taxon>
        <taxon>Clostridia</taxon>
        <taxon>Eubacteriales</taxon>
        <taxon>Clostridiaceae</taxon>
        <taxon>Clostridium</taxon>
    </lineage>
</organism>
<dbReference type="InterPro" id="IPR011006">
    <property type="entry name" value="CheY-like_superfamily"/>
</dbReference>
<dbReference type="AlphaFoldDB" id="A0A1M6NXC2"/>
<keyword evidence="8 10" id="KW-0804">Transcription</keyword>
<keyword evidence="14" id="KW-1185">Reference proteome</keyword>
<sequence length="226" mass="26247">MIKVMIVEDDPMVSDINKQFLLKVGNFNVCGITGNIEEAKVLALEKRPRLVLLDIFLPGGSGLEFLKWLRMEDIECDVILITADKSCEALQQSLRYGAVDYLIKPFTFERFKEALLKYKKRIEKVSNAFELQQDTIDKYILNSNSTHQEKQEGELIKGLNRNTYEQIWDYIKESSAEEFTAEEVADGLGMARVTVRRYLEYMTKEHKLFLEMEYGKVGRPSHIYKL</sequence>
<dbReference type="Proteomes" id="UP000184080">
    <property type="component" value="Unassembled WGS sequence"/>
</dbReference>
<feature type="domain" description="Response regulatory" evidence="12">
    <location>
        <begin position="3"/>
        <end position="119"/>
    </location>
</feature>
<dbReference type="SMART" id="SM00448">
    <property type="entry name" value="REC"/>
    <property type="match status" value="1"/>
</dbReference>
<dbReference type="RefSeq" id="WP_073012407.1">
    <property type="nucleotide sequence ID" value="NZ_FQZO01000013.1"/>
</dbReference>
<evidence type="ECO:0000256" key="10">
    <source>
        <dbReference type="PIRNR" id="PIRNR006171"/>
    </source>
</evidence>
<dbReference type="InterPro" id="IPR051271">
    <property type="entry name" value="2C-system_Tx_regulators"/>
</dbReference>
<gene>
    <name evidence="13" type="ORF">SAMN05444401_0339</name>
</gene>
<evidence type="ECO:0000256" key="6">
    <source>
        <dbReference type="ARBA" id="ARBA00023125"/>
    </source>
</evidence>
<feature type="modified residue" description="4-aspartylphosphate" evidence="11">
    <location>
        <position position="54"/>
    </location>
</feature>
<dbReference type="GO" id="GO:0003677">
    <property type="term" value="F:DNA binding"/>
    <property type="evidence" value="ECO:0007669"/>
    <property type="project" value="UniProtKB-KW"/>
</dbReference>
<comment type="subcellular location">
    <subcellularLocation>
        <location evidence="1 10">Cytoplasm</location>
    </subcellularLocation>
</comment>
<protein>
    <recommendedName>
        <fullName evidence="10">Transcriptional regulatory protein</fullName>
    </recommendedName>
</protein>
<keyword evidence="2 10" id="KW-0963">Cytoplasm</keyword>
<dbReference type="CDD" id="cd19925">
    <property type="entry name" value="REC_citrate_TCS"/>
    <property type="match status" value="1"/>
</dbReference>
<evidence type="ECO:0000256" key="4">
    <source>
        <dbReference type="ARBA" id="ARBA00023012"/>
    </source>
</evidence>
<dbReference type="GO" id="GO:0000156">
    <property type="term" value="F:phosphorelay response regulator activity"/>
    <property type="evidence" value="ECO:0007669"/>
    <property type="project" value="TreeGrafter"/>
</dbReference>
<dbReference type="GO" id="GO:0005737">
    <property type="term" value="C:cytoplasm"/>
    <property type="evidence" value="ECO:0007669"/>
    <property type="project" value="UniProtKB-SubCell"/>
</dbReference>
<dbReference type="PANTHER" id="PTHR45526:SF1">
    <property type="entry name" value="TRANSCRIPTIONAL REGULATORY PROTEIN DCUR-RELATED"/>
    <property type="match status" value="1"/>
</dbReference>
<evidence type="ECO:0000256" key="1">
    <source>
        <dbReference type="ARBA" id="ARBA00004496"/>
    </source>
</evidence>